<dbReference type="PANTHER" id="PTHR31170">
    <property type="entry name" value="BNAC04G53230D PROTEIN"/>
    <property type="match status" value="1"/>
</dbReference>
<evidence type="ECO:0000256" key="1">
    <source>
        <dbReference type="SAM" id="Phobius"/>
    </source>
</evidence>
<dbReference type="Pfam" id="PF03140">
    <property type="entry name" value="DUF247"/>
    <property type="match status" value="1"/>
</dbReference>
<organism evidence="2">
    <name type="scientific">Davidia involucrata</name>
    <name type="common">Dove tree</name>
    <dbReference type="NCBI Taxonomy" id="16924"/>
    <lineage>
        <taxon>Eukaryota</taxon>
        <taxon>Viridiplantae</taxon>
        <taxon>Streptophyta</taxon>
        <taxon>Embryophyta</taxon>
        <taxon>Tracheophyta</taxon>
        <taxon>Spermatophyta</taxon>
        <taxon>Magnoliopsida</taxon>
        <taxon>eudicotyledons</taxon>
        <taxon>Gunneridae</taxon>
        <taxon>Pentapetalae</taxon>
        <taxon>asterids</taxon>
        <taxon>Cornales</taxon>
        <taxon>Nyssaceae</taxon>
        <taxon>Davidia</taxon>
    </lineage>
</organism>
<evidence type="ECO:0000313" key="2">
    <source>
        <dbReference type="EMBL" id="MPA57926.1"/>
    </source>
</evidence>
<dbReference type="EMBL" id="GHES01027367">
    <property type="protein sequence ID" value="MPA57926.1"/>
    <property type="molecule type" value="Transcribed_RNA"/>
</dbReference>
<keyword evidence="1" id="KW-0472">Membrane</keyword>
<keyword evidence="1" id="KW-1133">Transmembrane helix</keyword>
<dbReference type="AlphaFoldDB" id="A0A5B7APY9"/>
<proteinExistence type="predicted"/>
<reference evidence="2" key="1">
    <citation type="submission" date="2019-08" db="EMBL/GenBank/DDBJ databases">
        <title>Reference gene set and small RNA set construction with multiple tissues from Davidia involucrata Baill.</title>
        <authorList>
            <person name="Yang H."/>
            <person name="Zhou C."/>
            <person name="Li G."/>
            <person name="Wang J."/>
            <person name="Gao P."/>
            <person name="Wang M."/>
            <person name="Wang R."/>
            <person name="Zhao Y."/>
        </authorList>
    </citation>
    <scope>NUCLEOTIDE SEQUENCE</scope>
    <source>
        <tissue evidence="2">Mixed with DoveR01_LX</tissue>
    </source>
</reference>
<sequence length="446" mass="51863">MEDIDSASAEIETQNRALIDIENPYKVLVSHIAVMLESLESTPSLEQYCIYRVPMKLRKVNEEDFTPRVVSIGPFHYGNERFKSMEKDKLDYFKKLIGRGNEGLEDYVGLMKELEDKIRQCYAETINWLNSDEFVMMILVDAGFIIELLRRYFFWDRKEQNHLEVQNEPLLYNSWQLNNICHDLLLLENQLPFFVLEVLFYQTFAPFPENFPPLLQLTLDFFKNYYNQQNRLPNAGARHFTDLIRTLHLPMSRRLLPQRALEEFKSLHSATELHEAGVKFKVGSSKCLLDLHFSNGVLEIPRFELSDQTTPFTRNLMALELCHYPHDSYINDYIILMNNLIKAPKDVDLLVKKGILVNGLGDSSAAATFFNPLSRQIKFSSSNFYYSRLCKDLNAYKKVPWEVWMAIFKHDYCSTPWRTASTTAAVILLVLTFIQAVCSILSLKGV</sequence>
<feature type="transmembrane region" description="Helical" evidence="1">
    <location>
        <begin position="423"/>
        <end position="443"/>
    </location>
</feature>
<protein>
    <submittedName>
        <fullName evidence="2">Uncharacterized protein</fullName>
    </submittedName>
</protein>
<keyword evidence="1" id="KW-0812">Transmembrane</keyword>
<name>A0A5B7APY9_DAVIN</name>
<dbReference type="InterPro" id="IPR004158">
    <property type="entry name" value="DUF247_pln"/>
</dbReference>
<gene>
    <name evidence="2" type="ORF">Din_027367</name>
</gene>
<dbReference type="PANTHER" id="PTHR31170:SF25">
    <property type="entry name" value="BNAA09G04570D PROTEIN"/>
    <property type="match status" value="1"/>
</dbReference>
<accession>A0A5B7APY9</accession>